<evidence type="ECO:0000313" key="2">
    <source>
        <dbReference type="Proteomes" id="UP000001514"/>
    </source>
</evidence>
<proteinExistence type="predicted"/>
<name>D8R3F6_SELML</name>
<keyword evidence="2" id="KW-1185">Reference proteome</keyword>
<accession>D8R3F6</accession>
<sequence length="162" mass="17891">MESTKGAIKVAFGDFYLRNQNLHVDLSLLPNIAQLFLTIYIAGALPHLLTPSPQLLVLNDRLHGHECPGFCGLGSSEQLLEQRPCTMGRIFPGNCAMQQIGPCVPCCPMVHTHKQHERLGYWQPSWLCYNAAQGDVIIQGSIGMHNFDGRHSLDGVQTLLEA</sequence>
<dbReference type="AlphaFoldDB" id="D8R3F6"/>
<gene>
    <name evidence="1" type="ORF">SELMODRAFT_406947</name>
</gene>
<dbReference type="EMBL" id="GL377571">
    <property type="protein sequence ID" value="EFJ33271.1"/>
    <property type="molecule type" value="Genomic_DNA"/>
</dbReference>
<dbReference type="InParanoid" id="D8R3F6"/>
<protein>
    <submittedName>
        <fullName evidence="1">Uncharacterized protein</fullName>
    </submittedName>
</protein>
<dbReference type="KEGG" id="smo:SELMODRAFT_406947"/>
<dbReference type="Gramene" id="EFJ33271">
    <property type="protein sequence ID" value="EFJ33271"/>
    <property type="gene ID" value="SELMODRAFT_406947"/>
</dbReference>
<reference evidence="1 2" key="1">
    <citation type="journal article" date="2011" name="Science">
        <title>The Selaginella genome identifies genetic changes associated with the evolution of vascular plants.</title>
        <authorList>
            <person name="Banks J.A."/>
            <person name="Nishiyama T."/>
            <person name="Hasebe M."/>
            <person name="Bowman J.L."/>
            <person name="Gribskov M."/>
            <person name="dePamphilis C."/>
            <person name="Albert V.A."/>
            <person name="Aono N."/>
            <person name="Aoyama T."/>
            <person name="Ambrose B.A."/>
            <person name="Ashton N.W."/>
            <person name="Axtell M.J."/>
            <person name="Barker E."/>
            <person name="Barker M.S."/>
            <person name="Bennetzen J.L."/>
            <person name="Bonawitz N.D."/>
            <person name="Chapple C."/>
            <person name="Cheng C."/>
            <person name="Correa L.G."/>
            <person name="Dacre M."/>
            <person name="DeBarry J."/>
            <person name="Dreyer I."/>
            <person name="Elias M."/>
            <person name="Engstrom E.M."/>
            <person name="Estelle M."/>
            <person name="Feng L."/>
            <person name="Finet C."/>
            <person name="Floyd S.K."/>
            <person name="Frommer W.B."/>
            <person name="Fujita T."/>
            <person name="Gramzow L."/>
            <person name="Gutensohn M."/>
            <person name="Harholt J."/>
            <person name="Hattori M."/>
            <person name="Heyl A."/>
            <person name="Hirai T."/>
            <person name="Hiwatashi Y."/>
            <person name="Ishikawa M."/>
            <person name="Iwata M."/>
            <person name="Karol K.G."/>
            <person name="Koehler B."/>
            <person name="Kolukisaoglu U."/>
            <person name="Kubo M."/>
            <person name="Kurata T."/>
            <person name="Lalonde S."/>
            <person name="Li K."/>
            <person name="Li Y."/>
            <person name="Litt A."/>
            <person name="Lyons E."/>
            <person name="Manning G."/>
            <person name="Maruyama T."/>
            <person name="Michael T.P."/>
            <person name="Mikami K."/>
            <person name="Miyazaki S."/>
            <person name="Morinaga S."/>
            <person name="Murata T."/>
            <person name="Mueller-Roeber B."/>
            <person name="Nelson D.R."/>
            <person name="Obara M."/>
            <person name="Oguri Y."/>
            <person name="Olmstead R.G."/>
            <person name="Onodera N."/>
            <person name="Petersen B.L."/>
            <person name="Pils B."/>
            <person name="Prigge M."/>
            <person name="Rensing S.A."/>
            <person name="Riano-Pachon D.M."/>
            <person name="Roberts A.W."/>
            <person name="Sato Y."/>
            <person name="Scheller H.V."/>
            <person name="Schulz B."/>
            <person name="Schulz C."/>
            <person name="Shakirov E.V."/>
            <person name="Shibagaki N."/>
            <person name="Shinohara N."/>
            <person name="Shippen D.E."/>
            <person name="Soerensen I."/>
            <person name="Sotooka R."/>
            <person name="Sugimoto N."/>
            <person name="Sugita M."/>
            <person name="Sumikawa N."/>
            <person name="Tanurdzic M."/>
            <person name="Theissen G."/>
            <person name="Ulvskov P."/>
            <person name="Wakazuki S."/>
            <person name="Weng J.K."/>
            <person name="Willats W.W."/>
            <person name="Wipf D."/>
            <person name="Wolf P.G."/>
            <person name="Yang L."/>
            <person name="Zimmer A.D."/>
            <person name="Zhu Q."/>
            <person name="Mitros T."/>
            <person name="Hellsten U."/>
            <person name="Loque D."/>
            <person name="Otillar R."/>
            <person name="Salamov A."/>
            <person name="Schmutz J."/>
            <person name="Shapiro H."/>
            <person name="Lindquist E."/>
            <person name="Lucas S."/>
            <person name="Rokhsar D."/>
            <person name="Grigoriev I.V."/>
        </authorList>
    </citation>
    <scope>NUCLEOTIDE SEQUENCE [LARGE SCALE GENOMIC DNA]</scope>
</reference>
<evidence type="ECO:0000313" key="1">
    <source>
        <dbReference type="EMBL" id="EFJ33271.1"/>
    </source>
</evidence>
<dbReference type="Proteomes" id="UP000001514">
    <property type="component" value="Unassembled WGS sequence"/>
</dbReference>
<organism evidence="2">
    <name type="scientific">Selaginella moellendorffii</name>
    <name type="common">Spikemoss</name>
    <dbReference type="NCBI Taxonomy" id="88036"/>
    <lineage>
        <taxon>Eukaryota</taxon>
        <taxon>Viridiplantae</taxon>
        <taxon>Streptophyta</taxon>
        <taxon>Embryophyta</taxon>
        <taxon>Tracheophyta</taxon>
        <taxon>Lycopodiopsida</taxon>
        <taxon>Selaginellales</taxon>
        <taxon>Selaginellaceae</taxon>
        <taxon>Selaginella</taxon>
    </lineage>
</organism>
<dbReference type="HOGENOM" id="CLU_1638255_0_0_1"/>